<evidence type="ECO:0000313" key="2">
    <source>
        <dbReference type="WBParaSite" id="PS1159_v2.g12679.t1"/>
    </source>
</evidence>
<dbReference type="WBParaSite" id="PS1159_v2.g12679.t1">
    <property type="protein sequence ID" value="PS1159_v2.g12679.t1"/>
    <property type="gene ID" value="PS1159_v2.g12679"/>
</dbReference>
<accession>A0AC35F0Q8</accession>
<sequence length="468" mass="50968">MVQINVAKAGDSCIPKPLHDPVLGTFIYLLSAMAVVGAFLFGYDTGIVSAAMLYLKDDDDMDMRSNIWQEIIVSVTPGFAGIGSLLAGPCSDKFGRKKVIVFSTIIFASGAIVCGAAFYRIILLVGRMLLGIAIGIASTLAPLYVSECAPTHIRGRLITCFQLMLTFGLMAANIIAGGFSYIDPTNVGWRLMFGFAAVPAIIQFIGFLFLPESPRWLYENVGETESEEVLKKIYNNDSAWIEYEIEEIKQSHEAQVKAIAENGGSGFVLGRILTTPHIRKALLLGCALQMFQQLSGINTIMYYTGTIIKSAGVKDDQTTIWISVGTSGVNFLCTFLPFLIIEKAGRRIILLASMFGLIIALCLMGGAFLAINKDSAKTESTWLMPNSNTLKNTSELDRCSKFSNCDFCVTDDSCGFCAQTNQHSIGFCLPLPKEDSNIKSTQGICAGKHATKNGMHYLPNGTEYEWVI</sequence>
<evidence type="ECO:0000313" key="1">
    <source>
        <dbReference type="Proteomes" id="UP000887580"/>
    </source>
</evidence>
<name>A0AC35F0Q8_9BILA</name>
<dbReference type="Proteomes" id="UP000887580">
    <property type="component" value="Unplaced"/>
</dbReference>
<protein>
    <submittedName>
        <fullName evidence="2">Major facilitator superfamily (MFS) profile domain-containing protein</fullName>
    </submittedName>
</protein>
<proteinExistence type="predicted"/>
<reference evidence="2" key="1">
    <citation type="submission" date="2022-11" db="UniProtKB">
        <authorList>
            <consortium name="WormBaseParasite"/>
        </authorList>
    </citation>
    <scope>IDENTIFICATION</scope>
</reference>
<organism evidence="1 2">
    <name type="scientific">Panagrolaimus sp. PS1159</name>
    <dbReference type="NCBI Taxonomy" id="55785"/>
    <lineage>
        <taxon>Eukaryota</taxon>
        <taxon>Metazoa</taxon>
        <taxon>Ecdysozoa</taxon>
        <taxon>Nematoda</taxon>
        <taxon>Chromadorea</taxon>
        <taxon>Rhabditida</taxon>
        <taxon>Tylenchina</taxon>
        <taxon>Panagrolaimomorpha</taxon>
        <taxon>Panagrolaimoidea</taxon>
        <taxon>Panagrolaimidae</taxon>
        <taxon>Panagrolaimus</taxon>
    </lineage>
</organism>